<organism evidence="1 2">
    <name type="scientific">Enterococcus canis</name>
    <dbReference type="NCBI Taxonomy" id="214095"/>
    <lineage>
        <taxon>Bacteria</taxon>
        <taxon>Bacillati</taxon>
        <taxon>Bacillota</taxon>
        <taxon>Bacilli</taxon>
        <taxon>Lactobacillales</taxon>
        <taxon>Enterococcaceae</taxon>
        <taxon>Enterococcus</taxon>
    </lineage>
</organism>
<name>A0A1L8RB02_9ENTE</name>
<protein>
    <submittedName>
        <fullName evidence="1">Uncharacterized protein</fullName>
    </submittedName>
</protein>
<dbReference type="AlphaFoldDB" id="A0A1L8RB02"/>
<dbReference type="Proteomes" id="UP000181884">
    <property type="component" value="Unassembled WGS sequence"/>
</dbReference>
<sequence>MQKTNRKKYAEKLRFPCGFVAETLRNDQSEKRPDSRIK</sequence>
<keyword evidence="2" id="KW-1185">Reference proteome</keyword>
<accession>A0A1L8RB02</accession>
<dbReference type="EMBL" id="JXKH01000024">
    <property type="protein sequence ID" value="OJG16905.1"/>
    <property type="molecule type" value="Genomic_DNA"/>
</dbReference>
<evidence type="ECO:0000313" key="1">
    <source>
        <dbReference type="EMBL" id="OJG16905.1"/>
    </source>
</evidence>
<evidence type="ECO:0000313" key="2">
    <source>
        <dbReference type="Proteomes" id="UP000181884"/>
    </source>
</evidence>
<proteinExistence type="predicted"/>
<comment type="caution">
    <text evidence="1">The sequence shown here is derived from an EMBL/GenBank/DDBJ whole genome shotgun (WGS) entry which is preliminary data.</text>
</comment>
<gene>
    <name evidence="1" type="ORF">RU97_GL001299</name>
</gene>
<reference evidence="1 2" key="1">
    <citation type="submission" date="2014-12" db="EMBL/GenBank/DDBJ databases">
        <title>Draft genome sequences of 29 type strains of Enterococci.</title>
        <authorList>
            <person name="Zhong Z."/>
            <person name="Sun Z."/>
            <person name="Liu W."/>
            <person name="Zhang W."/>
            <person name="Zhang H."/>
        </authorList>
    </citation>
    <scope>NUCLEOTIDE SEQUENCE [LARGE SCALE GENOMIC DNA]</scope>
    <source>
        <strain evidence="1 2">DSM 17029</strain>
    </source>
</reference>